<reference evidence="3 4" key="1">
    <citation type="submission" date="2017-08" db="EMBL/GenBank/DDBJ databases">
        <title>Whole genome sequences of 6 clinical strains closest to Corynebacterium imitans.</title>
        <authorList>
            <person name="Bernier A.-M."/>
            <person name="Burdz T."/>
            <person name="Bernard K."/>
        </authorList>
    </citation>
    <scope>NUCLEOTIDE SEQUENCE [LARGE SCALE GENOMIC DNA]</scope>
    <source>
        <strain evidence="3 4">NML92-0415</strain>
    </source>
</reference>
<sequence length="82" mass="8323">MRPLRTSLVAGMTAIALAAPAAPAAEHPAIPGSSCGLFTGSSTLSSDPALFFANPVAALIGALLAPFLQYGLDTRPPEDRCK</sequence>
<protein>
    <submittedName>
        <fullName evidence="3">Uncharacterized protein</fullName>
    </submittedName>
</protein>
<organism evidence="3 4">
    <name type="scientific">Corynebacterium hadale</name>
    <dbReference type="NCBI Taxonomy" id="2026255"/>
    <lineage>
        <taxon>Bacteria</taxon>
        <taxon>Bacillati</taxon>
        <taxon>Actinomycetota</taxon>
        <taxon>Actinomycetes</taxon>
        <taxon>Mycobacteriales</taxon>
        <taxon>Corynebacteriaceae</taxon>
        <taxon>Corynebacterium</taxon>
    </lineage>
</organism>
<evidence type="ECO:0000313" key="4">
    <source>
        <dbReference type="Proteomes" id="UP000218041"/>
    </source>
</evidence>
<dbReference type="AlphaFoldDB" id="A0AB36RLL9"/>
<evidence type="ECO:0000256" key="2">
    <source>
        <dbReference type="SAM" id="SignalP"/>
    </source>
</evidence>
<dbReference type="Proteomes" id="UP000218041">
    <property type="component" value="Unassembled WGS sequence"/>
</dbReference>
<keyword evidence="1" id="KW-0812">Transmembrane</keyword>
<evidence type="ECO:0000256" key="1">
    <source>
        <dbReference type="SAM" id="Phobius"/>
    </source>
</evidence>
<feature type="signal peptide" evidence="2">
    <location>
        <begin position="1"/>
        <end position="24"/>
    </location>
</feature>
<keyword evidence="2" id="KW-0732">Signal</keyword>
<comment type="caution">
    <text evidence="3">The sequence shown here is derived from an EMBL/GenBank/DDBJ whole genome shotgun (WGS) entry which is preliminary data.</text>
</comment>
<accession>A0AB36RLL9</accession>
<proteinExistence type="predicted"/>
<keyword evidence="1" id="KW-1133">Transmembrane helix</keyword>
<dbReference type="EMBL" id="NSGP01000003">
    <property type="protein sequence ID" value="PAT11237.1"/>
    <property type="molecule type" value="Genomic_DNA"/>
</dbReference>
<name>A0AB36RLL9_9CORY</name>
<dbReference type="RefSeq" id="WP_095554821.1">
    <property type="nucleotide sequence ID" value="NZ_NSGP01000003.1"/>
</dbReference>
<gene>
    <name evidence="3" type="ORF">CKJ80_03555</name>
</gene>
<keyword evidence="1" id="KW-0472">Membrane</keyword>
<feature type="chain" id="PRO_5044279595" evidence="2">
    <location>
        <begin position="25"/>
        <end position="82"/>
    </location>
</feature>
<evidence type="ECO:0000313" key="3">
    <source>
        <dbReference type="EMBL" id="PAT11237.1"/>
    </source>
</evidence>
<feature type="transmembrane region" description="Helical" evidence="1">
    <location>
        <begin position="48"/>
        <end position="72"/>
    </location>
</feature>